<dbReference type="InterPro" id="IPR051677">
    <property type="entry name" value="AfsR-DnrI-RedD_regulator"/>
</dbReference>
<evidence type="ECO:0000256" key="1">
    <source>
        <dbReference type="ARBA" id="ARBA00005820"/>
    </source>
</evidence>
<dbReference type="Pfam" id="PF03704">
    <property type="entry name" value="BTAD"/>
    <property type="match status" value="1"/>
</dbReference>
<dbReference type="Gene3D" id="1.10.10.10">
    <property type="entry name" value="Winged helix-like DNA-binding domain superfamily/Winged helix DNA-binding domain"/>
    <property type="match status" value="1"/>
</dbReference>
<dbReference type="Proteomes" id="UP001518976">
    <property type="component" value="Unassembled WGS sequence"/>
</dbReference>
<evidence type="ECO:0000256" key="5">
    <source>
        <dbReference type="ARBA" id="ARBA00023163"/>
    </source>
</evidence>
<organism evidence="8 9">
    <name type="scientific">Streptomyces spirodelae</name>
    <dbReference type="NCBI Taxonomy" id="2812904"/>
    <lineage>
        <taxon>Bacteria</taxon>
        <taxon>Bacillati</taxon>
        <taxon>Actinomycetota</taxon>
        <taxon>Actinomycetes</taxon>
        <taxon>Kitasatosporales</taxon>
        <taxon>Streptomycetaceae</taxon>
        <taxon>Streptomyces</taxon>
    </lineage>
</organism>
<sequence>MPGSPEFRLFGTVEVVDEAGRPRDLGTRKQRALIAMLALEPGRVVSLDRLIEELWSGEPPAQATRTLQAYVAHLRKVLEPDRPPRTPPRLLLTREPGYLLAVAPGRVDLERFTAWADEGRAALARGEHAEAVRVLSRALELWRGRPLGEFADESFARPVAARLAEVRAAALEDRYEARLALGEAAACVPGLEAQTVEQPYRERGWALLVLALYRTGRQADALAALRRVRSRLDDDLGLQPGPELRQLEQAVFEQAPELRLPALPQPVSAPVPRDRPTARADGLIARDAELALAEERLSAARGGRGGALLVTGEAGIGKTRYAGEVAERAAARGFAVARGGCVDGTAPAFWPWVQVLRAAVDDAAGALLTDGEPAADPDAALYERYERVVSALTARDGPLLIILDDLQWADVSSLRLLSYAADAVARQPVLVLITLRPEPGDHPGALRDTLGALARLERTSRVELRPFTAVDVAAYLRARGVGEDLSQPLLHRTGGNPFYLGEVLRLRESEGGVEDALPAGVREVIERRVARLPEETARLLRAAAVAGAETDADLLSAVSGRPVEDVLDALEPAVATGLLTEPPDGPDYRFRHALVRDALRTGLSRRERARMHLHIGQALEPVLPAAESATLARHFAAAARVGGAPKAVEHASAAARHATGQQAYAEAVEFWELALSALPAEEGMARRARLLTDLGQARRAVGDATGAGRDLDAAFGLARESGDRQAVIGILTAFAAPTLWNWRPYGTVKQPVVDAIEELLAGQLDDRDRVGLLGALGVELHYTPRRAEGERATAEAVELARGLGDPALLARALGNHLLASFAPGRNAERLHAAREMAALPGLPRSTELIARAFLMSCLLRLGDLPAWERQLDRCRRLLKEAPRPELESIVRVAQTARATLDGHWAQAEELVGTYAAVRFAATPWGARWRTLVTTYTCRRGQGRVAEIADDLVAAAEEPDMVPLRPVAILATAEAGGSGRASELLARWGTDLADDWTADFLLPVWGLVAARLGTPDPQRLYDLLAPYADQFIVAGMGTAAWGSTHAVLAELATRLGRDDLAHHHTRAAAEAHRALGSASTGAGVRS</sequence>
<evidence type="ECO:0000256" key="3">
    <source>
        <dbReference type="ARBA" id="ARBA00023015"/>
    </source>
</evidence>
<keyword evidence="4 6" id="KW-0238">DNA-binding</keyword>
<dbReference type="SUPFAM" id="SSF52540">
    <property type="entry name" value="P-loop containing nucleoside triphosphate hydrolases"/>
    <property type="match status" value="1"/>
</dbReference>
<keyword evidence="5" id="KW-0804">Transcription</keyword>
<dbReference type="SUPFAM" id="SSF48452">
    <property type="entry name" value="TPR-like"/>
    <property type="match status" value="1"/>
</dbReference>
<comment type="caution">
    <text evidence="8">The sequence shown here is derived from an EMBL/GenBank/DDBJ whole genome shotgun (WGS) entry which is preliminary data.</text>
</comment>
<evidence type="ECO:0000256" key="6">
    <source>
        <dbReference type="PROSITE-ProRule" id="PRU01091"/>
    </source>
</evidence>
<dbReference type="PANTHER" id="PTHR35807">
    <property type="entry name" value="TRANSCRIPTIONAL REGULATOR REDD-RELATED"/>
    <property type="match status" value="1"/>
</dbReference>
<keyword evidence="3" id="KW-0805">Transcription regulation</keyword>
<dbReference type="InterPro" id="IPR027417">
    <property type="entry name" value="P-loop_NTPase"/>
</dbReference>
<dbReference type="PANTHER" id="PTHR35807:SF1">
    <property type="entry name" value="TRANSCRIPTIONAL REGULATOR REDD"/>
    <property type="match status" value="1"/>
</dbReference>
<name>A0ABS3WNH7_9ACTN</name>
<dbReference type="InterPro" id="IPR001867">
    <property type="entry name" value="OmpR/PhoB-type_DNA-bd"/>
</dbReference>
<dbReference type="InterPro" id="IPR011990">
    <property type="entry name" value="TPR-like_helical_dom_sf"/>
</dbReference>
<evidence type="ECO:0000256" key="4">
    <source>
        <dbReference type="ARBA" id="ARBA00023125"/>
    </source>
</evidence>
<keyword evidence="2" id="KW-0902">Two-component regulatory system</keyword>
<dbReference type="CDD" id="cd15831">
    <property type="entry name" value="BTAD"/>
    <property type="match status" value="1"/>
</dbReference>
<dbReference type="Gene3D" id="3.40.50.300">
    <property type="entry name" value="P-loop containing nucleotide triphosphate hydrolases"/>
    <property type="match status" value="1"/>
</dbReference>
<evidence type="ECO:0000313" key="8">
    <source>
        <dbReference type="EMBL" id="MBO8184667.1"/>
    </source>
</evidence>
<dbReference type="PROSITE" id="PS51755">
    <property type="entry name" value="OMPR_PHOB"/>
    <property type="match status" value="1"/>
</dbReference>
<feature type="DNA-binding region" description="OmpR/PhoB-type" evidence="6">
    <location>
        <begin position="1"/>
        <end position="102"/>
    </location>
</feature>
<feature type="domain" description="OmpR/PhoB-type" evidence="7">
    <location>
        <begin position="1"/>
        <end position="102"/>
    </location>
</feature>
<protein>
    <submittedName>
        <fullName evidence="8">AAA family ATPase</fullName>
    </submittedName>
</protein>
<dbReference type="SUPFAM" id="SSF46894">
    <property type="entry name" value="C-terminal effector domain of the bipartite response regulators"/>
    <property type="match status" value="1"/>
</dbReference>
<dbReference type="SMART" id="SM00862">
    <property type="entry name" value="Trans_reg_C"/>
    <property type="match status" value="1"/>
</dbReference>
<gene>
    <name evidence="8" type="ORF">JW592_04125</name>
</gene>
<dbReference type="InterPro" id="IPR016032">
    <property type="entry name" value="Sig_transdc_resp-reg_C-effctor"/>
</dbReference>
<evidence type="ECO:0000259" key="7">
    <source>
        <dbReference type="PROSITE" id="PS51755"/>
    </source>
</evidence>
<evidence type="ECO:0000313" key="9">
    <source>
        <dbReference type="Proteomes" id="UP001518976"/>
    </source>
</evidence>
<proteinExistence type="inferred from homology"/>
<accession>A0ABS3WNH7</accession>
<dbReference type="Gene3D" id="1.25.40.10">
    <property type="entry name" value="Tetratricopeptide repeat domain"/>
    <property type="match status" value="1"/>
</dbReference>
<dbReference type="RefSeq" id="WP_209263445.1">
    <property type="nucleotide sequence ID" value="NZ_JAFFZN010000002.1"/>
</dbReference>
<dbReference type="InterPro" id="IPR041664">
    <property type="entry name" value="AAA_16"/>
</dbReference>
<dbReference type="InterPro" id="IPR036388">
    <property type="entry name" value="WH-like_DNA-bd_sf"/>
</dbReference>
<dbReference type="InterPro" id="IPR005158">
    <property type="entry name" value="BTAD"/>
</dbReference>
<dbReference type="Pfam" id="PF00486">
    <property type="entry name" value="Trans_reg_C"/>
    <property type="match status" value="1"/>
</dbReference>
<evidence type="ECO:0000256" key="2">
    <source>
        <dbReference type="ARBA" id="ARBA00023012"/>
    </source>
</evidence>
<keyword evidence="9" id="KW-1185">Reference proteome</keyword>
<comment type="similarity">
    <text evidence="1">Belongs to the AfsR/DnrI/RedD regulatory family.</text>
</comment>
<dbReference type="Pfam" id="PF13191">
    <property type="entry name" value="AAA_16"/>
    <property type="match status" value="1"/>
</dbReference>
<dbReference type="SMART" id="SM01043">
    <property type="entry name" value="BTAD"/>
    <property type="match status" value="1"/>
</dbReference>
<dbReference type="EMBL" id="JAFFZN010000002">
    <property type="protein sequence ID" value="MBO8184667.1"/>
    <property type="molecule type" value="Genomic_DNA"/>
</dbReference>
<reference evidence="8 9" key="1">
    <citation type="submission" date="2021-02" db="EMBL/GenBank/DDBJ databases">
        <title>Streptomyces spirodelae sp. nov., isolated from duckweed.</title>
        <authorList>
            <person name="Saimee Y."/>
            <person name="Duangmal K."/>
        </authorList>
    </citation>
    <scope>NUCLEOTIDE SEQUENCE [LARGE SCALE GENOMIC DNA]</scope>
    <source>
        <strain evidence="8 9">DW4-2</strain>
    </source>
</reference>